<name>A0A3B0ULI3_9ZZZZ</name>
<dbReference type="AlphaFoldDB" id="A0A3B0ULI3"/>
<evidence type="ECO:0000313" key="2">
    <source>
        <dbReference type="EMBL" id="VAW20456.1"/>
    </source>
</evidence>
<organism evidence="2">
    <name type="scientific">hydrothermal vent metagenome</name>
    <dbReference type="NCBI Taxonomy" id="652676"/>
    <lineage>
        <taxon>unclassified sequences</taxon>
        <taxon>metagenomes</taxon>
        <taxon>ecological metagenomes</taxon>
    </lineage>
</organism>
<proteinExistence type="predicted"/>
<keyword evidence="1" id="KW-0472">Membrane</keyword>
<protein>
    <submittedName>
        <fullName evidence="2">Uncharacterized protein</fullName>
    </submittedName>
</protein>
<feature type="non-terminal residue" evidence="2">
    <location>
        <position position="57"/>
    </location>
</feature>
<keyword evidence="1" id="KW-0812">Transmembrane</keyword>
<feature type="transmembrane region" description="Helical" evidence="1">
    <location>
        <begin position="40"/>
        <end position="56"/>
    </location>
</feature>
<evidence type="ECO:0000256" key="1">
    <source>
        <dbReference type="SAM" id="Phobius"/>
    </source>
</evidence>
<accession>A0A3B0ULI3</accession>
<sequence>MNKIVASFGFFVGIATLLLQFSVSIPNSIEDGRSLTMSVIRYFSFFTILTNITIVLI</sequence>
<keyword evidence="1" id="KW-1133">Transmembrane helix</keyword>
<gene>
    <name evidence="2" type="ORF">MNBD_ALPHA11-121</name>
</gene>
<reference evidence="2" key="1">
    <citation type="submission" date="2018-06" db="EMBL/GenBank/DDBJ databases">
        <authorList>
            <person name="Zhirakovskaya E."/>
        </authorList>
    </citation>
    <scope>NUCLEOTIDE SEQUENCE</scope>
</reference>
<dbReference type="EMBL" id="UOEQ01000275">
    <property type="protein sequence ID" value="VAW20456.1"/>
    <property type="molecule type" value="Genomic_DNA"/>
</dbReference>